<dbReference type="InterPro" id="IPR006059">
    <property type="entry name" value="SBP"/>
</dbReference>
<evidence type="ECO:0000313" key="3">
    <source>
        <dbReference type="EMBL" id="GGF78515.1"/>
    </source>
</evidence>
<reference evidence="4" key="1">
    <citation type="journal article" date="2019" name="Int. J. Syst. Evol. Microbiol.">
        <title>The Global Catalogue of Microorganisms (GCM) 10K type strain sequencing project: providing services to taxonomists for standard genome sequencing and annotation.</title>
        <authorList>
            <consortium name="The Broad Institute Genomics Platform"/>
            <consortium name="The Broad Institute Genome Sequencing Center for Infectious Disease"/>
            <person name="Wu L."/>
            <person name="Ma J."/>
        </authorList>
    </citation>
    <scope>NUCLEOTIDE SEQUENCE [LARGE SCALE GENOMIC DNA]</scope>
    <source>
        <strain evidence="4">CGMCC 1.15419</strain>
    </source>
</reference>
<sequence>MKTVLAVTVGLAASGISAQAEEINVMSWGGAVAAAQMEAYHKPYMAETGIKINSIDADNPAVPIKAQVEVGNVTVDIADVEPSDLVRLCDEGLLEQLPIDELPDGSDGTKAADDFIEGGLYDCGVGILVYSTVIGYRGDQLEGVTSASDFFDLEKFPGKRGLRKGAKFSLELALMADGVEPADVYTVLATPEGVDRAFAKLDTIKNDTVWWEAGAQPVQLLADGEVVMTTAYNGRLFDAAINENKPFEILWDNQILDFNLYVIPKGAPNKDAAWTYIKWATQSERQAELTRYISYGPVRKSGSAGVGLYKDDKTEMATYLPTYPEYLDDALTSDVEFWANYDTELSERFNTWLAN</sequence>
<protein>
    <submittedName>
        <fullName evidence="3">ABC polyamine/opine transporter substrate-binding protein</fullName>
    </submittedName>
</protein>
<comment type="caution">
    <text evidence="3">The sequence shown here is derived from an EMBL/GenBank/DDBJ whole genome shotgun (WGS) entry which is preliminary data.</text>
</comment>
<dbReference type="Proteomes" id="UP000640509">
    <property type="component" value="Unassembled WGS sequence"/>
</dbReference>
<dbReference type="PANTHER" id="PTHR30222">
    <property type="entry name" value="SPERMIDINE/PUTRESCINE-BINDING PERIPLASMIC PROTEIN"/>
    <property type="match status" value="1"/>
</dbReference>
<dbReference type="PANTHER" id="PTHR30222:SF2">
    <property type="entry name" value="ABC TRANSPORTER SUBSTRATE-BINDING PROTEIN"/>
    <property type="match status" value="1"/>
</dbReference>
<evidence type="ECO:0000313" key="4">
    <source>
        <dbReference type="Proteomes" id="UP000640509"/>
    </source>
</evidence>
<accession>A0ABQ1VLG6</accession>
<keyword evidence="4" id="KW-1185">Reference proteome</keyword>
<dbReference type="EMBL" id="BMIV01000020">
    <property type="protein sequence ID" value="GGF78515.1"/>
    <property type="molecule type" value="Genomic_DNA"/>
</dbReference>
<organism evidence="3 4">
    <name type="scientific">Paracoccus acridae</name>
    <dbReference type="NCBI Taxonomy" id="1795310"/>
    <lineage>
        <taxon>Bacteria</taxon>
        <taxon>Pseudomonadati</taxon>
        <taxon>Pseudomonadota</taxon>
        <taxon>Alphaproteobacteria</taxon>
        <taxon>Rhodobacterales</taxon>
        <taxon>Paracoccaceae</taxon>
        <taxon>Paracoccus</taxon>
    </lineage>
</organism>
<dbReference type="CDD" id="cd13589">
    <property type="entry name" value="PBP2_polyamine_RpCGA009"/>
    <property type="match status" value="1"/>
</dbReference>
<dbReference type="RefSeq" id="WP_188716706.1">
    <property type="nucleotide sequence ID" value="NZ_BMIV01000020.1"/>
</dbReference>
<evidence type="ECO:0000256" key="2">
    <source>
        <dbReference type="SAM" id="SignalP"/>
    </source>
</evidence>
<dbReference type="Gene3D" id="3.40.190.10">
    <property type="entry name" value="Periplasmic binding protein-like II"/>
    <property type="match status" value="2"/>
</dbReference>
<feature type="chain" id="PRO_5045157968" evidence="2">
    <location>
        <begin position="21"/>
        <end position="355"/>
    </location>
</feature>
<name>A0ABQ1VLG6_9RHOB</name>
<evidence type="ECO:0000256" key="1">
    <source>
        <dbReference type="ARBA" id="ARBA00022729"/>
    </source>
</evidence>
<dbReference type="Pfam" id="PF13416">
    <property type="entry name" value="SBP_bac_8"/>
    <property type="match status" value="1"/>
</dbReference>
<keyword evidence="1 2" id="KW-0732">Signal</keyword>
<proteinExistence type="predicted"/>
<gene>
    <name evidence="3" type="ORF">GCM10011402_33900</name>
</gene>
<dbReference type="SUPFAM" id="SSF53850">
    <property type="entry name" value="Periplasmic binding protein-like II"/>
    <property type="match status" value="1"/>
</dbReference>
<feature type="signal peptide" evidence="2">
    <location>
        <begin position="1"/>
        <end position="20"/>
    </location>
</feature>